<dbReference type="GeneID" id="97828097"/>
<sequence>MSDISDSDKKGSSDEAPSETIEIKVDRNNPTSVTTVRGEYSLHGYKGAIEVEATWSNGIYIIHALRYMFERGAVTGKNPRFEIHSVTFGGPILAVHPPQDGQWRVWGSSTKYTTSNTVDTFEFYFVFDAPPDGVWRTDRKRVKIYI</sequence>
<keyword evidence="3" id="KW-1185">Reference proteome</keyword>
<protein>
    <submittedName>
        <fullName evidence="2">Uncharacterized protein</fullName>
    </submittedName>
</protein>
<reference evidence="2" key="1">
    <citation type="submission" date="2022-05" db="EMBL/GenBank/DDBJ databases">
        <title>Novel Pseudomonas spp. Isolated from a Rainbow Trout Aquaculture Facility.</title>
        <authorList>
            <person name="Testerman T."/>
            <person name="Graf J."/>
        </authorList>
    </citation>
    <scope>NUCLEOTIDE SEQUENCE</scope>
    <source>
        <strain evidence="2">ID1050</strain>
    </source>
</reference>
<proteinExistence type="predicted"/>
<gene>
    <name evidence="2" type="ORF">M5G21_01715</name>
</gene>
<comment type="caution">
    <text evidence="2">The sequence shown here is derived from an EMBL/GenBank/DDBJ whole genome shotgun (WGS) entry which is preliminary data.</text>
</comment>
<dbReference type="Proteomes" id="UP001148189">
    <property type="component" value="Unassembled WGS sequence"/>
</dbReference>
<evidence type="ECO:0000256" key="1">
    <source>
        <dbReference type="SAM" id="MobiDB-lite"/>
    </source>
</evidence>
<evidence type="ECO:0000313" key="2">
    <source>
        <dbReference type="EMBL" id="MDD0983686.1"/>
    </source>
</evidence>
<name>A0ABT5N583_9PSED</name>
<accession>A0ABT5N583</accession>
<feature type="region of interest" description="Disordered" evidence="1">
    <location>
        <begin position="1"/>
        <end position="20"/>
    </location>
</feature>
<dbReference type="RefSeq" id="WP_152987978.1">
    <property type="nucleotide sequence ID" value="NZ_CP077085.1"/>
</dbReference>
<dbReference type="EMBL" id="JAMDHD010000003">
    <property type="protein sequence ID" value="MDD0983686.1"/>
    <property type="molecule type" value="Genomic_DNA"/>
</dbReference>
<organism evidence="2 3">
    <name type="scientific">Pseudomonas shahriarae</name>
    <dbReference type="NCBI Taxonomy" id="2745512"/>
    <lineage>
        <taxon>Bacteria</taxon>
        <taxon>Pseudomonadati</taxon>
        <taxon>Pseudomonadota</taxon>
        <taxon>Gammaproteobacteria</taxon>
        <taxon>Pseudomonadales</taxon>
        <taxon>Pseudomonadaceae</taxon>
        <taxon>Pseudomonas</taxon>
    </lineage>
</organism>
<evidence type="ECO:0000313" key="3">
    <source>
        <dbReference type="Proteomes" id="UP001148189"/>
    </source>
</evidence>
<feature type="compositionally biased region" description="Basic and acidic residues" evidence="1">
    <location>
        <begin position="1"/>
        <end position="13"/>
    </location>
</feature>